<comment type="caution">
    <text evidence="7">The sequence shown here is derived from an EMBL/GenBank/DDBJ whole genome shotgun (WGS) entry which is preliminary data.</text>
</comment>
<dbReference type="GO" id="GO:0019350">
    <property type="term" value="P:teichoic acid biosynthetic process"/>
    <property type="evidence" value="ECO:0007669"/>
    <property type="project" value="UniProtKB-KW"/>
</dbReference>
<evidence type="ECO:0000256" key="5">
    <source>
        <dbReference type="ARBA" id="ARBA00022944"/>
    </source>
</evidence>
<dbReference type="InterPro" id="IPR051612">
    <property type="entry name" value="Teichoic_Acid_Biosynth"/>
</dbReference>
<comment type="subcellular location">
    <subcellularLocation>
        <location evidence="1">Cell membrane</location>
        <topology evidence="1">Peripheral membrane protein</topology>
    </subcellularLocation>
</comment>
<dbReference type="Gene3D" id="3.40.50.11820">
    <property type="match status" value="1"/>
</dbReference>
<keyword evidence="5" id="KW-0777">Teichoic acid biosynthesis</keyword>
<evidence type="ECO:0000256" key="2">
    <source>
        <dbReference type="ARBA" id="ARBA00010488"/>
    </source>
</evidence>
<dbReference type="EMBL" id="SWVK01000005">
    <property type="protein sequence ID" value="NFN34429.1"/>
    <property type="molecule type" value="Genomic_DNA"/>
</dbReference>
<evidence type="ECO:0000313" key="7">
    <source>
        <dbReference type="EMBL" id="NFN34429.1"/>
    </source>
</evidence>
<gene>
    <name evidence="7" type="ORF">FDB51_04640</name>
    <name evidence="8" type="ORF">FDG31_07165</name>
</gene>
<sequence length="1036" mass="124026">MSNITHNIRNDKIWVFNSGNIFNGNPKWLFIYINKYRKDIKAYWLCDSKETVKFIRKLGYKAYTYKSKRSMRIQKMTGVFVVNQVKESIPKRMSDVKILNLWHGVGCKSVERKVFFGFLGERIAKKYIKYNQIYKNNQLFLATSPLMEEHFKEQCGIDDDKIIRAGYPCCMYKDKVETFDHHILKNKGLSPDTKIAVYCPTYRDGCKENFFGKAIVDIDKLIHKLEEKNMLLIFKIHPLMENDYEYNNLKNHYYNCKNILFWNNNYDIYEIFNQIDLAIIDYSSIFYDMLAAGVPHFIRYIFDYEDKNNIRDFVFDYKEMTFGKICSNFDELINTFDDYEVQSVKEKKRISDLFWSYQNENSFEEIINKTLEFRPQSDRELPNLYSFDIFDTLIERKTLSPIGIFYYVQEKIQECNLKFSSYFKRNFVNIRRESERNVREYYKKTLDIREEDKLEISFDEIYEHMAEIYQLSKEQVDFMKKCELNIEYENCTPKYDMISYVKELLDKKQKVVLISDMYLPKEFIQKLLIKADSILGEIPLYLSSHYGVQKTTKKLYLKVYEDSNYNYKEWIHYGDNRLADGNMASKLNIKTNIHSISEFNGYENSLVNKIQTYDSYLVSALMARFRTENNNDAIECYSYSYVTLYWIPYVSWVIKDALKKGIKSLYFISRDGYHLKRVADTIIDIKKLDLKTKYIYGSRKAWRIPSFINKIDDEFFGKFGNFTKVNSYENLLKAMDINEEKFEAIFPHLKFLKNSDLIDEKNRKYIISTINLSSKYKEYLLVQAKKERAIVNRYLLQEINFEEKFAFVEYWGRGYTQDCLTRLIKDATGKNINNPFYYARSIYQTKGNSVRYNYTTNNSSLIFVEALFANLPYQSVEAYEIKNNKIVPVINKRENDSRLHEALKKNLVKFCNDFYKSDFINEDAIERELFRFSLSYYNRTQYDRYIVSNIAHLKDSVELYGKEAEFAPAITWKTIYNRIFKGENFKPTTKSITMSMSRTPKSIKRIYKFKKNILDKNKYFIKLRNKYSSLKRKFKI</sequence>
<dbReference type="AlphaFoldDB" id="A0A6B4QQY5"/>
<dbReference type="PANTHER" id="PTHR37316:SF3">
    <property type="entry name" value="TEICHOIC ACID GLYCEROL-PHOSPHATE TRANSFERASE"/>
    <property type="match status" value="1"/>
</dbReference>
<dbReference type="Gene3D" id="3.40.50.12580">
    <property type="match status" value="1"/>
</dbReference>
<keyword evidence="4" id="KW-0808">Transferase</keyword>
<dbReference type="Gene3D" id="1.10.150.400">
    <property type="match status" value="1"/>
</dbReference>
<dbReference type="SUPFAM" id="SSF53756">
    <property type="entry name" value="UDP-Glycosyltransferase/glycogen phosphorylase"/>
    <property type="match status" value="1"/>
</dbReference>
<dbReference type="InterPro" id="IPR036412">
    <property type="entry name" value="HAD-like_sf"/>
</dbReference>
<keyword evidence="3" id="KW-1003">Cell membrane</keyword>
<dbReference type="OrthoDB" id="9816564at2"/>
<dbReference type="InterPro" id="IPR007554">
    <property type="entry name" value="Glycerophosphate_synth"/>
</dbReference>
<protein>
    <submittedName>
        <fullName evidence="7">Uncharacterized protein</fullName>
    </submittedName>
</protein>
<dbReference type="Proteomes" id="UP000486903">
    <property type="component" value="Unassembled WGS sequence"/>
</dbReference>
<dbReference type="PANTHER" id="PTHR37316">
    <property type="entry name" value="TEICHOIC ACID GLYCEROL-PHOSPHATE PRIMASE"/>
    <property type="match status" value="1"/>
</dbReference>
<dbReference type="Pfam" id="PF04464">
    <property type="entry name" value="Glyphos_transf"/>
    <property type="match status" value="1"/>
</dbReference>
<evidence type="ECO:0000313" key="10">
    <source>
        <dbReference type="Proteomes" id="UP000486903"/>
    </source>
</evidence>
<accession>A0A6B4QQY5</accession>
<comment type="similarity">
    <text evidence="2">Belongs to the CDP-glycerol glycerophosphotransferase family.</text>
</comment>
<evidence type="ECO:0000256" key="1">
    <source>
        <dbReference type="ARBA" id="ARBA00004202"/>
    </source>
</evidence>
<dbReference type="GO" id="GO:0047355">
    <property type="term" value="F:CDP-glycerol glycerophosphotransferase activity"/>
    <property type="evidence" value="ECO:0007669"/>
    <property type="project" value="InterPro"/>
</dbReference>
<proteinExistence type="inferred from homology"/>
<dbReference type="EMBL" id="SXFB01000004">
    <property type="protein sequence ID" value="NFV25956.1"/>
    <property type="molecule type" value="Genomic_DNA"/>
</dbReference>
<dbReference type="Proteomes" id="UP000473681">
    <property type="component" value="Unassembled WGS sequence"/>
</dbReference>
<dbReference type="InterPro" id="IPR043149">
    <property type="entry name" value="TagF_N"/>
</dbReference>
<organism evidence="7 9">
    <name type="scientific">Clostridium botulinum</name>
    <dbReference type="NCBI Taxonomy" id="1491"/>
    <lineage>
        <taxon>Bacteria</taxon>
        <taxon>Bacillati</taxon>
        <taxon>Bacillota</taxon>
        <taxon>Clostridia</taxon>
        <taxon>Eubacteriales</taxon>
        <taxon>Clostridiaceae</taxon>
        <taxon>Clostridium</taxon>
    </lineage>
</organism>
<dbReference type="GO" id="GO:0005886">
    <property type="term" value="C:plasma membrane"/>
    <property type="evidence" value="ECO:0007669"/>
    <property type="project" value="UniProtKB-SubCell"/>
</dbReference>
<name>A0A6B4QQY5_CLOBO</name>
<evidence type="ECO:0000256" key="4">
    <source>
        <dbReference type="ARBA" id="ARBA00022679"/>
    </source>
</evidence>
<keyword evidence="6" id="KW-0472">Membrane</keyword>
<evidence type="ECO:0000256" key="6">
    <source>
        <dbReference type="ARBA" id="ARBA00023136"/>
    </source>
</evidence>
<dbReference type="Gene3D" id="3.40.50.1000">
    <property type="entry name" value="HAD superfamily/HAD-like"/>
    <property type="match status" value="1"/>
</dbReference>
<dbReference type="InterPro" id="IPR023214">
    <property type="entry name" value="HAD_sf"/>
</dbReference>
<dbReference type="SUPFAM" id="SSF56784">
    <property type="entry name" value="HAD-like"/>
    <property type="match status" value="1"/>
</dbReference>
<evidence type="ECO:0000313" key="8">
    <source>
        <dbReference type="EMBL" id="NFV25956.1"/>
    </source>
</evidence>
<dbReference type="InterPro" id="IPR043148">
    <property type="entry name" value="TagF_C"/>
</dbReference>
<evidence type="ECO:0000313" key="9">
    <source>
        <dbReference type="Proteomes" id="UP000473681"/>
    </source>
</evidence>
<reference evidence="9 10" key="1">
    <citation type="submission" date="2019-04" db="EMBL/GenBank/DDBJ databases">
        <title>Genome sequencing of Clostridium botulinum Groups I-IV and Clostridium butyricum.</title>
        <authorList>
            <person name="Brunt J."/>
            <person name="Van Vliet A.H.M."/>
            <person name="Stringer S.C."/>
            <person name="Carter A.T."/>
            <person name="Peck M.W."/>
        </authorList>
    </citation>
    <scope>NUCLEOTIDE SEQUENCE [LARGE SCALE GENOMIC DNA]</scope>
    <source>
        <strain evidence="8 10">BL81</strain>
        <strain evidence="7 9">CB-K-33E</strain>
    </source>
</reference>
<dbReference type="RefSeq" id="WP_003373855.1">
    <property type="nucleotide sequence ID" value="NZ_JACBBA010000001.1"/>
</dbReference>
<evidence type="ECO:0000256" key="3">
    <source>
        <dbReference type="ARBA" id="ARBA00022475"/>
    </source>
</evidence>